<accession>A0ABS8TCC7</accession>
<comment type="caution">
    <text evidence="2">The sequence shown here is derived from an EMBL/GenBank/DDBJ whole genome shotgun (WGS) entry which is preliminary data.</text>
</comment>
<dbReference type="EMBL" id="JACEIK010001356">
    <property type="protein sequence ID" value="MCD7468565.1"/>
    <property type="molecule type" value="Genomic_DNA"/>
</dbReference>
<organism evidence="2 3">
    <name type="scientific">Datura stramonium</name>
    <name type="common">Jimsonweed</name>
    <name type="synonym">Common thornapple</name>
    <dbReference type="NCBI Taxonomy" id="4076"/>
    <lineage>
        <taxon>Eukaryota</taxon>
        <taxon>Viridiplantae</taxon>
        <taxon>Streptophyta</taxon>
        <taxon>Embryophyta</taxon>
        <taxon>Tracheophyta</taxon>
        <taxon>Spermatophyta</taxon>
        <taxon>Magnoliopsida</taxon>
        <taxon>eudicotyledons</taxon>
        <taxon>Gunneridae</taxon>
        <taxon>Pentapetalae</taxon>
        <taxon>asterids</taxon>
        <taxon>lamiids</taxon>
        <taxon>Solanales</taxon>
        <taxon>Solanaceae</taxon>
        <taxon>Solanoideae</taxon>
        <taxon>Datureae</taxon>
        <taxon>Datura</taxon>
    </lineage>
</organism>
<evidence type="ECO:0000313" key="3">
    <source>
        <dbReference type="Proteomes" id="UP000823775"/>
    </source>
</evidence>
<dbReference type="Proteomes" id="UP000823775">
    <property type="component" value="Unassembled WGS sequence"/>
</dbReference>
<evidence type="ECO:0000313" key="2">
    <source>
        <dbReference type="EMBL" id="MCD7468565.1"/>
    </source>
</evidence>
<proteinExistence type="predicted"/>
<name>A0ABS8TCC7_DATST</name>
<feature type="region of interest" description="Disordered" evidence="1">
    <location>
        <begin position="1"/>
        <end position="70"/>
    </location>
</feature>
<evidence type="ECO:0000256" key="1">
    <source>
        <dbReference type="SAM" id="MobiDB-lite"/>
    </source>
</evidence>
<keyword evidence="3" id="KW-1185">Reference proteome</keyword>
<gene>
    <name evidence="2" type="ORF">HAX54_006913</name>
</gene>
<reference evidence="2 3" key="1">
    <citation type="journal article" date="2021" name="BMC Genomics">
        <title>Datura genome reveals duplications of psychoactive alkaloid biosynthetic genes and high mutation rate following tissue culture.</title>
        <authorList>
            <person name="Rajewski A."/>
            <person name="Carter-House D."/>
            <person name="Stajich J."/>
            <person name="Litt A."/>
        </authorList>
    </citation>
    <scope>NUCLEOTIDE SEQUENCE [LARGE SCALE GENOMIC DNA]</scope>
    <source>
        <strain evidence="2">AR-01</strain>
    </source>
</reference>
<feature type="compositionally biased region" description="Basic and acidic residues" evidence="1">
    <location>
        <begin position="22"/>
        <end position="33"/>
    </location>
</feature>
<feature type="compositionally biased region" description="Polar residues" evidence="1">
    <location>
        <begin position="1"/>
        <end position="14"/>
    </location>
</feature>
<sequence>MAISSNCRSGAKSRQTVRRKRMIGEEEGSRPEGSRPLASRGHIFISEKPSTILADSMPTRTNRHVGTSTSGVEANKYTRADAPDQAARLIFNKVQSSHIEEIKLDPIREAMEISDPPLQIELHAKNQKITELRSFTKAVWNRDNTTIGEAPNNELGTMSQSNKKGEVSLALEVENSPMVMLNTTVPRRVMGNGTC</sequence>
<protein>
    <submittedName>
        <fullName evidence="2">Uncharacterized protein</fullName>
    </submittedName>
</protein>
<feature type="compositionally biased region" description="Polar residues" evidence="1">
    <location>
        <begin position="58"/>
        <end position="70"/>
    </location>
</feature>